<dbReference type="HOGENOM" id="CLU_3390065_0_0_9"/>
<name>G2SLY1_LIGR2</name>
<keyword evidence="2" id="KW-1185">Reference proteome</keyword>
<reference evidence="1 2" key="1">
    <citation type="journal article" date="2011" name="Microb. Cell Fact.">
        <title>Genome sequences and comparative genomics of two Lactobacillus ruminis strains from the bovine and human intestinal tracts.</title>
        <authorList>
            <person name="Forde B.M."/>
            <person name="Neville B.A."/>
            <person name="O'Donnell M.M."/>
            <person name="Riboulet-Bisson E."/>
            <person name="Claesson M.J."/>
            <person name="Coghlan A."/>
            <person name="Ross R.P."/>
            <person name="O'Toole P.W."/>
        </authorList>
    </citation>
    <scope>NUCLEOTIDE SEQUENCE [LARGE SCALE GENOMIC DNA]</scope>
    <source>
        <strain evidence="2">ATCC 27782 / RF3</strain>
    </source>
</reference>
<dbReference type="Proteomes" id="UP000001279">
    <property type="component" value="Chromosome"/>
</dbReference>
<sequence length="32" mass="3887">MIFNEDWNLRAKRRFLGFARKWQPSVAVKAHI</sequence>
<protein>
    <submittedName>
        <fullName evidence="1">Uncharacterized protein</fullName>
    </submittedName>
</protein>
<evidence type="ECO:0000313" key="1">
    <source>
        <dbReference type="EMBL" id="AEN78968.1"/>
    </source>
</evidence>
<gene>
    <name evidence="1" type="ordered locus">LRC_17270</name>
</gene>
<evidence type="ECO:0000313" key="2">
    <source>
        <dbReference type="Proteomes" id="UP000001279"/>
    </source>
</evidence>
<dbReference type="EMBL" id="CP003032">
    <property type="protein sequence ID" value="AEN78968.1"/>
    <property type="molecule type" value="Genomic_DNA"/>
</dbReference>
<organism evidence="1 2">
    <name type="scientific">Ligilactobacillus ruminis (strain ATCC 27782 / RF3)</name>
    <name type="common">Lactobacillus ruminis</name>
    <dbReference type="NCBI Taxonomy" id="1069534"/>
    <lineage>
        <taxon>Bacteria</taxon>
        <taxon>Bacillati</taxon>
        <taxon>Bacillota</taxon>
        <taxon>Bacilli</taxon>
        <taxon>Lactobacillales</taxon>
        <taxon>Lactobacillaceae</taxon>
        <taxon>Ligilactobacillus</taxon>
    </lineage>
</organism>
<proteinExistence type="predicted"/>
<dbReference type="KEGG" id="lrm:LRC_17270"/>
<accession>G2SLY1</accession>
<dbReference type="AlphaFoldDB" id="G2SLY1"/>